<dbReference type="EMBL" id="JAUKTV010000010">
    <property type="protein sequence ID" value="KAK0726330.1"/>
    <property type="molecule type" value="Genomic_DNA"/>
</dbReference>
<feature type="region of interest" description="Disordered" evidence="1">
    <location>
        <begin position="1"/>
        <end position="48"/>
    </location>
</feature>
<feature type="region of interest" description="Disordered" evidence="1">
    <location>
        <begin position="60"/>
        <end position="283"/>
    </location>
</feature>
<feature type="compositionally biased region" description="Low complexity" evidence="1">
    <location>
        <begin position="105"/>
        <end position="114"/>
    </location>
</feature>
<sequence length="328" mass="33353">MAPKRPANQGPKASKTTNTTSKVKKGRSPTPVRQTRSRFARAGSETLVALDMTTSGLKVEEIGVKQPVVQNTAQTLGDISEETEESPSEMAKVSTGGAPESPNGSSSSTSTSISEDLNAQFGSSSSSGNSSTPGNNFKHNYDRYGIYGYVSSTPPNSDYYDGHEGHVSSIPPNSSASSSSGIGSVSVSSSIFQSPTPVNTNVGNGNGSSSDNGIDDSLFQGSLPSSFDSSSVNNSSSPANSGGNAGGNTGGSSGGNNGGNNGGGRSPSPSGEDSNPGGKIDLGPYPANHNGLLKALIPLFEIADNIGGLQNLLQSHLGPNWNDDRNYV</sequence>
<feature type="compositionally biased region" description="Low complexity" evidence="1">
    <location>
        <begin position="12"/>
        <end position="21"/>
    </location>
</feature>
<feature type="compositionally biased region" description="Gly residues" evidence="1">
    <location>
        <begin position="243"/>
        <end position="265"/>
    </location>
</feature>
<comment type="caution">
    <text evidence="2">The sequence shown here is derived from an EMBL/GenBank/DDBJ whole genome shotgun (WGS) entry which is preliminary data.</text>
</comment>
<feature type="compositionally biased region" description="Polar residues" evidence="1">
    <location>
        <begin position="68"/>
        <end position="77"/>
    </location>
</feature>
<organism evidence="2 3">
    <name type="scientific">Apiosordaria backusii</name>
    <dbReference type="NCBI Taxonomy" id="314023"/>
    <lineage>
        <taxon>Eukaryota</taxon>
        <taxon>Fungi</taxon>
        <taxon>Dikarya</taxon>
        <taxon>Ascomycota</taxon>
        <taxon>Pezizomycotina</taxon>
        <taxon>Sordariomycetes</taxon>
        <taxon>Sordariomycetidae</taxon>
        <taxon>Sordariales</taxon>
        <taxon>Lasiosphaeriaceae</taxon>
        <taxon>Apiosordaria</taxon>
    </lineage>
</organism>
<keyword evidence="3" id="KW-1185">Reference proteome</keyword>
<dbReference type="Proteomes" id="UP001172159">
    <property type="component" value="Unassembled WGS sequence"/>
</dbReference>
<feature type="compositionally biased region" description="Low complexity" evidence="1">
    <location>
        <begin position="167"/>
        <end position="242"/>
    </location>
</feature>
<feature type="compositionally biased region" description="Low complexity" evidence="1">
    <location>
        <begin position="122"/>
        <end position="136"/>
    </location>
</feature>
<gene>
    <name evidence="2" type="ORF">B0T21DRAFT_413666</name>
</gene>
<proteinExistence type="predicted"/>
<evidence type="ECO:0000313" key="2">
    <source>
        <dbReference type="EMBL" id="KAK0726330.1"/>
    </source>
</evidence>
<evidence type="ECO:0000256" key="1">
    <source>
        <dbReference type="SAM" id="MobiDB-lite"/>
    </source>
</evidence>
<name>A0AA40B2C3_9PEZI</name>
<reference evidence="2" key="1">
    <citation type="submission" date="2023-06" db="EMBL/GenBank/DDBJ databases">
        <title>Genome-scale phylogeny and comparative genomics of the fungal order Sordariales.</title>
        <authorList>
            <consortium name="Lawrence Berkeley National Laboratory"/>
            <person name="Hensen N."/>
            <person name="Bonometti L."/>
            <person name="Westerberg I."/>
            <person name="Brannstrom I.O."/>
            <person name="Guillou S."/>
            <person name="Cros-Aarteil S."/>
            <person name="Calhoun S."/>
            <person name="Haridas S."/>
            <person name="Kuo A."/>
            <person name="Mondo S."/>
            <person name="Pangilinan J."/>
            <person name="Riley R."/>
            <person name="Labutti K."/>
            <person name="Andreopoulos B."/>
            <person name="Lipzen A."/>
            <person name="Chen C."/>
            <person name="Yanf M."/>
            <person name="Daum C."/>
            <person name="Ng V."/>
            <person name="Clum A."/>
            <person name="Steindorff A."/>
            <person name="Ohm R."/>
            <person name="Martin F."/>
            <person name="Silar P."/>
            <person name="Natvig D."/>
            <person name="Lalanne C."/>
            <person name="Gautier V."/>
            <person name="Ament-Velasquez S.L."/>
            <person name="Kruys A."/>
            <person name="Hutchinson M.I."/>
            <person name="Powell A.J."/>
            <person name="Barry K."/>
            <person name="Miller A.N."/>
            <person name="Grigoriev I.V."/>
            <person name="Debuchy R."/>
            <person name="Gladieux P."/>
            <person name="Thoren M.H."/>
            <person name="Johannesson H."/>
        </authorList>
    </citation>
    <scope>NUCLEOTIDE SEQUENCE</scope>
    <source>
        <strain evidence="2">CBS 540.89</strain>
    </source>
</reference>
<protein>
    <submittedName>
        <fullName evidence="2">Uncharacterized protein</fullName>
    </submittedName>
</protein>
<dbReference type="AlphaFoldDB" id="A0AA40B2C3"/>
<evidence type="ECO:0000313" key="3">
    <source>
        <dbReference type="Proteomes" id="UP001172159"/>
    </source>
</evidence>
<accession>A0AA40B2C3</accession>